<evidence type="ECO:0000313" key="2">
    <source>
        <dbReference type="EMBL" id="AEW98356.1"/>
    </source>
</evidence>
<dbReference type="Proteomes" id="UP000007842">
    <property type="component" value="Plasmid pSCATT"/>
</dbReference>
<evidence type="ECO:0000256" key="1">
    <source>
        <dbReference type="SAM" id="Phobius"/>
    </source>
</evidence>
<accession>F8JL63</accession>
<name>F8JL63_STREN</name>
<dbReference type="HOGENOM" id="CLU_177077_0_0_11"/>
<geneLocation type="plasmid" evidence="2 3">
    <name>pSCATT</name>
</geneLocation>
<dbReference type="KEGG" id="scy:SCATT_p01630"/>
<dbReference type="OrthoDB" id="4334293at2"/>
<keyword evidence="1" id="KW-0472">Membrane</keyword>
<feature type="transmembrane region" description="Helical" evidence="1">
    <location>
        <begin position="53"/>
        <end position="75"/>
    </location>
</feature>
<keyword evidence="2" id="KW-0614">Plasmid</keyword>
<dbReference type="RefSeq" id="WP_014152008.1">
    <property type="nucleotide sequence ID" value="NC_016113.1"/>
</dbReference>
<dbReference type="Pfam" id="PF19857">
    <property type="entry name" value="DUF6332"/>
    <property type="match status" value="1"/>
</dbReference>
<feature type="transmembrane region" description="Helical" evidence="1">
    <location>
        <begin position="21"/>
        <end position="47"/>
    </location>
</feature>
<evidence type="ECO:0000313" key="3">
    <source>
        <dbReference type="Proteomes" id="UP000007842"/>
    </source>
</evidence>
<gene>
    <name evidence="2" type="ordered locus">SCATT_p01630</name>
</gene>
<dbReference type="EMBL" id="CP003229">
    <property type="protein sequence ID" value="AEW98356.1"/>
    <property type="molecule type" value="Genomic_DNA"/>
</dbReference>
<protein>
    <submittedName>
        <fullName evidence="2">Uncharacterized protein</fullName>
    </submittedName>
</protein>
<reference evidence="3" key="1">
    <citation type="submission" date="2011-12" db="EMBL/GenBank/DDBJ databases">
        <title>Complete genome sequence of Streptomyces cattleya strain DSM 46488.</title>
        <authorList>
            <person name="Ou H.-Y."/>
            <person name="Li P."/>
            <person name="Zhao C."/>
            <person name="O'Hagan D."/>
            <person name="Deng Z."/>
        </authorList>
    </citation>
    <scope>NUCLEOTIDE SEQUENCE [LARGE SCALE GENOMIC DNA]</scope>
    <source>
        <strain evidence="3">ATCC 35852 / DSM 46488 / JCM 4925 / NBRC 14057 / NRRL 8057</strain>
        <plasmid evidence="3">Plasmid pSCATT</plasmid>
    </source>
</reference>
<dbReference type="KEGG" id="sct:SCAT_p1561"/>
<organism evidence="2 3">
    <name type="scientific">Streptantibioticus cattleyicolor (strain ATCC 35852 / DSM 46488 / JCM 4925 / NBRC 14057 / NRRL 8057)</name>
    <name type="common">Streptomyces cattleya</name>
    <dbReference type="NCBI Taxonomy" id="1003195"/>
    <lineage>
        <taxon>Bacteria</taxon>
        <taxon>Bacillati</taxon>
        <taxon>Actinomycetota</taxon>
        <taxon>Actinomycetes</taxon>
        <taxon>Kitasatosporales</taxon>
        <taxon>Streptomycetaceae</taxon>
        <taxon>Streptantibioticus</taxon>
    </lineage>
</organism>
<dbReference type="InterPro" id="IPR046295">
    <property type="entry name" value="DUF6332"/>
</dbReference>
<accession>G8XEH4</accession>
<dbReference type="AlphaFoldDB" id="F8JL63"/>
<keyword evidence="1" id="KW-0812">Transmembrane</keyword>
<keyword evidence="3" id="KW-1185">Reference proteome</keyword>
<sequence length="88" mass="9226">MEKGSGPRDQRERDAVTVEIGYALASAAFLGVVVFVVFVGPAMVWHLPRWAEGVLVVAGAVTAGVLAVVRVVHVLRRHARAVGRPGGG</sequence>
<dbReference type="PATRIC" id="fig|1003195.11.peg.1514"/>
<keyword evidence="1" id="KW-1133">Transmembrane helix</keyword>
<proteinExistence type="predicted"/>